<dbReference type="GO" id="GO:0003824">
    <property type="term" value="F:catalytic activity"/>
    <property type="evidence" value="ECO:0007669"/>
    <property type="project" value="UniProtKB-ARBA"/>
</dbReference>
<evidence type="ECO:0000256" key="5">
    <source>
        <dbReference type="ARBA" id="ARBA00023163"/>
    </source>
</evidence>
<keyword evidence="3" id="KW-0805">Transcription regulation</keyword>
<dbReference type="SUPFAM" id="SSF53383">
    <property type="entry name" value="PLP-dependent transferases"/>
    <property type="match status" value="1"/>
</dbReference>
<proteinExistence type="inferred from homology"/>
<dbReference type="PRINTS" id="PR00035">
    <property type="entry name" value="HTHGNTR"/>
</dbReference>
<dbReference type="InterPro" id="IPR004839">
    <property type="entry name" value="Aminotransferase_I/II_large"/>
</dbReference>
<dbReference type="GO" id="GO:0003700">
    <property type="term" value="F:DNA-binding transcription factor activity"/>
    <property type="evidence" value="ECO:0007669"/>
    <property type="project" value="InterPro"/>
</dbReference>
<dbReference type="OrthoDB" id="9802328at2"/>
<dbReference type="PANTHER" id="PTHR46577">
    <property type="entry name" value="HTH-TYPE TRANSCRIPTIONAL REGULATORY PROTEIN GABR"/>
    <property type="match status" value="1"/>
</dbReference>
<evidence type="ECO:0000256" key="3">
    <source>
        <dbReference type="ARBA" id="ARBA00023015"/>
    </source>
</evidence>
<dbReference type="Gene3D" id="1.10.10.10">
    <property type="entry name" value="Winged helix-like DNA-binding domain superfamily/Winged helix DNA-binding domain"/>
    <property type="match status" value="1"/>
</dbReference>
<dbReference type="InterPro" id="IPR015421">
    <property type="entry name" value="PyrdxlP-dep_Trfase_major"/>
</dbReference>
<dbReference type="RefSeq" id="WP_091649620.1">
    <property type="nucleotide sequence ID" value="NZ_FNHQ01000011.1"/>
</dbReference>
<dbReference type="AlphaFoldDB" id="A0A1G9V377"/>
<evidence type="ECO:0000256" key="4">
    <source>
        <dbReference type="ARBA" id="ARBA00023125"/>
    </source>
</evidence>
<evidence type="ECO:0000256" key="1">
    <source>
        <dbReference type="ARBA" id="ARBA00005384"/>
    </source>
</evidence>
<dbReference type="SMART" id="SM00345">
    <property type="entry name" value="HTH_GNTR"/>
    <property type="match status" value="1"/>
</dbReference>
<evidence type="ECO:0000259" key="6">
    <source>
        <dbReference type="PROSITE" id="PS50949"/>
    </source>
</evidence>
<dbReference type="GO" id="GO:0030170">
    <property type="term" value="F:pyridoxal phosphate binding"/>
    <property type="evidence" value="ECO:0007669"/>
    <property type="project" value="InterPro"/>
</dbReference>
<sequence>MRQLNRIPQNRWKPDKASSIPLYTQIIRYICERITSGDWKIGMRLPSQRQLAKTFLVNRSTIVTAMNMLISDGLLDTAHGAGTYVSSNPWSLLIHRSVNWSHYVSTGSFRENLPSVQAINRYEATPGILRLGTGELSPDLFPRNYFQTAIEKVSRSVSSLGYAEPLGLLSLRKTLSSLLAKQDISASPSNILVTSGSLQALQLISVSILRAGATVFTESPSYLKSLQLFQSAGLHLKGIPLDKDGLEYWRISSSFFDFHRQTLLYTIPTNHNPTGITMSERRRHELIEFCNHLQLPIIEDDAYGSLYFEPNPPKPLKALDKNDAIIYLGTTSKSLAAGLRVGWLVAPEAIVQRLGDVKMQMDYGASSLSQLILTEIIESGNYTTYTKQLQQKLLQRRNMALTVLNEYFSDLGTWNIPKGGFYIWVTLRKRIPMEILFCKAIKKGILLNPGDMYDFNPNHSLRISYAYLNKQEFTKGIQELAILIRSLSKNSSS</sequence>
<evidence type="ECO:0000313" key="7">
    <source>
        <dbReference type="EMBL" id="SDM66702.1"/>
    </source>
</evidence>
<protein>
    <submittedName>
        <fullName evidence="7">GntR family transcriptional regulator, regulator for abcA and norABC</fullName>
    </submittedName>
</protein>
<dbReference type="InterPro" id="IPR015422">
    <property type="entry name" value="PyrdxlP-dep_Trfase_small"/>
</dbReference>
<feature type="domain" description="HTH gntR-type" evidence="6">
    <location>
        <begin position="20"/>
        <end position="88"/>
    </location>
</feature>
<reference evidence="7 8" key="1">
    <citation type="submission" date="2016-10" db="EMBL/GenBank/DDBJ databases">
        <authorList>
            <person name="de Groot N.N."/>
        </authorList>
    </citation>
    <scope>NUCLEOTIDE SEQUENCE [LARGE SCALE GENOMIC DNA]</scope>
    <source>
        <strain evidence="7 8">DSM 16981</strain>
    </source>
</reference>
<dbReference type="Pfam" id="PF00392">
    <property type="entry name" value="GntR"/>
    <property type="match status" value="1"/>
</dbReference>
<comment type="similarity">
    <text evidence="1">In the C-terminal section; belongs to the class-I pyridoxal-phosphate-dependent aminotransferase family.</text>
</comment>
<dbReference type="PANTHER" id="PTHR46577:SF2">
    <property type="entry name" value="TRANSCRIPTIONAL REGULATORY PROTEIN"/>
    <property type="match status" value="1"/>
</dbReference>
<dbReference type="Pfam" id="PF00155">
    <property type="entry name" value="Aminotran_1_2"/>
    <property type="match status" value="1"/>
</dbReference>
<dbReference type="CDD" id="cd00609">
    <property type="entry name" value="AAT_like"/>
    <property type="match status" value="1"/>
</dbReference>
<keyword evidence="4" id="KW-0238">DNA-binding</keyword>
<dbReference type="CDD" id="cd07377">
    <property type="entry name" value="WHTH_GntR"/>
    <property type="match status" value="1"/>
</dbReference>
<dbReference type="InterPro" id="IPR015424">
    <property type="entry name" value="PyrdxlP-dep_Trfase"/>
</dbReference>
<keyword evidence="5" id="KW-0804">Transcription</keyword>
<gene>
    <name evidence="7" type="ORF">SAMN05660299_01318</name>
</gene>
<dbReference type="InterPro" id="IPR051446">
    <property type="entry name" value="HTH_trans_reg/aminotransferase"/>
</dbReference>
<dbReference type="PROSITE" id="PS50949">
    <property type="entry name" value="HTH_GNTR"/>
    <property type="match status" value="1"/>
</dbReference>
<dbReference type="EMBL" id="FNHQ01000011">
    <property type="protein sequence ID" value="SDM66702.1"/>
    <property type="molecule type" value="Genomic_DNA"/>
</dbReference>
<dbReference type="InterPro" id="IPR036388">
    <property type="entry name" value="WH-like_DNA-bd_sf"/>
</dbReference>
<dbReference type="InterPro" id="IPR000524">
    <property type="entry name" value="Tscrpt_reg_HTH_GntR"/>
</dbReference>
<dbReference type="GO" id="GO:0003677">
    <property type="term" value="F:DNA binding"/>
    <property type="evidence" value="ECO:0007669"/>
    <property type="project" value="UniProtKB-KW"/>
</dbReference>
<dbReference type="Proteomes" id="UP000199309">
    <property type="component" value="Unassembled WGS sequence"/>
</dbReference>
<organism evidence="7 8">
    <name type="scientific">Megasphaera paucivorans</name>
    <dbReference type="NCBI Taxonomy" id="349095"/>
    <lineage>
        <taxon>Bacteria</taxon>
        <taxon>Bacillati</taxon>
        <taxon>Bacillota</taxon>
        <taxon>Negativicutes</taxon>
        <taxon>Veillonellales</taxon>
        <taxon>Veillonellaceae</taxon>
        <taxon>Megasphaera</taxon>
    </lineage>
</organism>
<dbReference type="Gene3D" id="3.90.1150.10">
    <property type="entry name" value="Aspartate Aminotransferase, domain 1"/>
    <property type="match status" value="1"/>
</dbReference>
<dbReference type="Gene3D" id="3.40.640.10">
    <property type="entry name" value="Type I PLP-dependent aspartate aminotransferase-like (Major domain)"/>
    <property type="match status" value="1"/>
</dbReference>
<dbReference type="SUPFAM" id="SSF46785">
    <property type="entry name" value="Winged helix' DNA-binding domain"/>
    <property type="match status" value="1"/>
</dbReference>
<dbReference type="InterPro" id="IPR036390">
    <property type="entry name" value="WH_DNA-bd_sf"/>
</dbReference>
<evidence type="ECO:0000313" key="8">
    <source>
        <dbReference type="Proteomes" id="UP000199309"/>
    </source>
</evidence>
<name>A0A1G9V377_9FIRM</name>
<keyword evidence="8" id="KW-1185">Reference proteome</keyword>
<accession>A0A1G9V377</accession>
<keyword evidence="2" id="KW-0663">Pyridoxal phosphate</keyword>
<dbReference type="STRING" id="349095.SAMN05660299_01318"/>
<evidence type="ECO:0000256" key="2">
    <source>
        <dbReference type="ARBA" id="ARBA00022898"/>
    </source>
</evidence>